<feature type="domain" description="N-acetyltransferase" evidence="2">
    <location>
        <begin position="27"/>
        <end position="91"/>
    </location>
</feature>
<evidence type="ECO:0000256" key="1">
    <source>
        <dbReference type="SAM" id="MobiDB-lite"/>
    </source>
</evidence>
<reference evidence="3" key="1">
    <citation type="journal article" date="2020" name="Stud. Mycol.">
        <title>101 Dothideomycetes genomes: a test case for predicting lifestyles and emergence of pathogens.</title>
        <authorList>
            <person name="Haridas S."/>
            <person name="Albert R."/>
            <person name="Binder M."/>
            <person name="Bloem J."/>
            <person name="Labutti K."/>
            <person name="Salamov A."/>
            <person name="Andreopoulos B."/>
            <person name="Baker S."/>
            <person name="Barry K."/>
            <person name="Bills G."/>
            <person name="Bluhm B."/>
            <person name="Cannon C."/>
            <person name="Castanera R."/>
            <person name="Culley D."/>
            <person name="Daum C."/>
            <person name="Ezra D."/>
            <person name="Gonzalez J."/>
            <person name="Henrissat B."/>
            <person name="Kuo A."/>
            <person name="Liang C."/>
            <person name="Lipzen A."/>
            <person name="Lutzoni F."/>
            <person name="Magnuson J."/>
            <person name="Mondo S."/>
            <person name="Nolan M."/>
            <person name="Ohm R."/>
            <person name="Pangilinan J."/>
            <person name="Park H.-J."/>
            <person name="Ramirez L."/>
            <person name="Alfaro M."/>
            <person name="Sun H."/>
            <person name="Tritt A."/>
            <person name="Yoshinaga Y."/>
            <person name="Zwiers L.-H."/>
            <person name="Turgeon B."/>
            <person name="Goodwin S."/>
            <person name="Spatafora J."/>
            <person name="Crous P."/>
            <person name="Grigoriev I."/>
        </authorList>
    </citation>
    <scope>NUCLEOTIDE SEQUENCE</scope>
    <source>
        <strain evidence="3">CBS 116005</strain>
    </source>
</reference>
<dbReference type="InterPro" id="IPR000182">
    <property type="entry name" value="GNAT_dom"/>
</dbReference>
<dbReference type="EMBL" id="ML995822">
    <property type="protein sequence ID" value="KAF2770966.1"/>
    <property type="molecule type" value="Genomic_DNA"/>
</dbReference>
<sequence length="141" mass="15656">MFSRTTSNEAPEQESQTREKTDRDKRAHLHYYLNGTFVDASARKNGLGMKLIEVAVQRASMAAKVQDRGLVVTVYVGSQNVAAGRLYEKAGCVITGQEAYVQQLRAMVEGDGPRATERVACGSSSVVMRMCHSWRRCLQQL</sequence>
<evidence type="ECO:0000313" key="3">
    <source>
        <dbReference type="EMBL" id="KAF2770966.1"/>
    </source>
</evidence>
<dbReference type="OrthoDB" id="41532at2759"/>
<dbReference type="Proteomes" id="UP000799436">
    <property type="component" value="Unassembled WGS sequence"/>
</dbReference>
<keyword evidence="4" id="KW-1185">Reference proteome</keyword>
<dbReference type="InterPro" id="IPR016181">
    <property type="entry name" value="Acyl_CoA_acyltransferase"/>
</dbReference>
<protein>
    <recommendedName>
        <fullName evidence="2">N-acetyltransferase domain-containing protein</fullName>
    </recommendedName>
</protein>
<gene>
    <name evidence="3" type="ORF">EJ03DRAFT_51458</name>
</gene>
<dbReference type="AlphaFoldDB" id="A0A6G1LDN9"/>
<feature type="region of interest" description="Disordered" evidence="1">
    <location>
        <begin position="1"/>
        <end position="25"/>
    </location>
</feature>
<evidence type="ECO:0000259" key="2">
    <source>
        <dbReference type="Pfam" id="PF00583"/>
    </source>
</evidence>
<dbReference type="GO" id="GO:0016747">
    <property type="term" value="F:acyltransferase activity, transferring groups other than amino-acyl groups"/>
    <property type="evidence" value="ECO:0007669"/>
    <property type="project" value="InterPro"/>
</dbReference>
<dbReference type="Gene3D" id="3.40.630.30">
    <property type="match status" value="1"/>
</dbReference>
<proteinExistence type="predicted"/>
<dbReference type="Pfam" id="PF00583">
    <property type="entry name" value="Acetyltransf_1"/>
    <property type="match status" value="1"/>
</dbReference>
<organism evidence="3 4">
    <name type="scientific">Teratosphaeria nubilosa</name>
    <dbReference type="NCBI Taxonomy" id="161662"/>
    <lineage>
        <taxon>Eukaryota</taxon>
        <taxon>Fungi</taxon>
        <taxon>Dikarya</taxon>
        <taxon>Ascomycota</taxon>
        <taxon>Pezizomycotina</taxon>
        <taxon>Dothideomycetes</taxon>
        <taxon>Dothideomycetidae</taxon>
        <taxon>Mycosphaerellales</taxon>
        <taxon>Teratosphaeriaceae</taxon>
        <taxon>Teratosphaeria</taxon>
    </lineage>
</organism>
<feature type="compositionally biased region" description="Basic and acidic residues" evidence="1">
    <location>
        <begin position="15"/>
        <end position="25"/>
    </location>
</feature>
<evidence type="ECO:0000313" key="4">
    <source>
        <dbReference type="Proteomes" id="UP000799436"/>
    </source>
</evidence>
<feature type="compositionally biased region" description="Polar residues" evidence="1">
    <location>
        <begin position="1"/>
        <end position="14"/>
    </location>
</feature>
<name>A0A6G1LDN9_9PEZI</name>
<accession>A0A6G1LDN9</accession>
<dbReference type="SUPFAM" id="SSF55729">
    <property type="entry name" value="Acyl-CoA N-acyltransferases (Nat)"/>
    <property type="match status" value="1"/>
</dbReference>